<dbReference type="EMBL" id="CABFNP030001299">
    <property type="protein sequence ID" value="CAI6098370.1"/>
    <property type="molecule type" value="Genomic_DNA"/>
</dbReference>
<dbReference type="AlphaFoldDB" id="A0AA35QAC9"/>
<feature type="region of interest" description="Disordered" evidence="1">
    <location>
        <begin position="58"/>
        <end position="167"/>
    </location>
</feature>
<organism evidence="3 4">
    <name type="scientific">Clonostachys chloroleuca</name>
    <dbReference type="NCBI Taxonomy" id="1926264"/>
    <lineage>
        <taxon>Eukaryota</taxon>
        <taxon>Fungi</taxon>
        <taxon>Dikarya</taxon>
        <taxon>Ascomycota</taxon>
        <taxon>Pezizomycotina</taxon>
        <taxon>Sordariomycetes</taxon>
        <taxon>Hypocreomycetidae</taxon>
        <taxon>Hypocreales</taxon>
        <taxon>Bionectriaceae</taxon>
        <taxon>Clonostachys</taxon>
    </lineage>
</organism>
<feature type="transmembrane region" description="Helical" evidence="2">
    <location>
        <begin position="34"/>
        <end position="52"/>
    </location>
</feature>
<reference evidence="3" key="1">
    <citation type="submission" date="2023-01" db="EMBL/GenBank/DDBJ databases">
        <authorList>
            <person name="Piombo E."/>
        </authorList>
    </citation>
    <scope>NUCLEOTIDE SEQUENCE</scope>
</reference>
<proteinExistence type="predicted"/>
<feature type="compositionally biased region" description="Basic and acidic residues" evidence="1">
    <location>
        <begin position="106"/>
        <end position="126"/>
    </location>
</feature>
<dbReference type="Proteomes" id="UP001160390">
    <property type="component" value="Unassembled WGS sequence"/>
</dbReference>
<accession>A0AA35QAC9</accession>
<comment type="caution">
    <text evidence="3">The sequence shown here is derived from an EMBL/GenBank/DDBJ whole genome shotgun (WGS) entry which is preliminary data.</text>
</comment>
<gene>
    <name evidence="3" type="ORF">CCHLO57077_00002374</name>
</gene>
<evidence type="ECO:0000256" key="1">
    <source>
        <dbReference type="SAM" id="MobiDB-lite"/>
    </source>
</evidence>
<name>A0AA35QAC9_9HYPO</name>
<keyword evidence="2" id="KW-1133">Transmembrane helix</keyword>
<feature type="compositionally biased region" description="Acidic residues" evidence="1">
    <location>
        <begin position="137"/>
        <end position="148"/>
    </location>
</feature>
<protein>
    <submittedName>
        <fullName evidence="3">Uncharacterized protein</fullName>
    </submittedName>
</protein>
<keyword evidence="4" id="KW-1185">Reference proteome</keyword>
<keyword evidence="2" id="KW-0812">Transmembrane</keyword>
<evidence type="ECO:0000313" key="3">
    <source>
        <dbReference type="EMBL" id="CAI6098370.1"/>
    </source>
</evidence>
<evidence type="ECO:0000313" key="4">
    <source>
        <dbReference type="Proteomes" id="UP001160390"/>
    </source>
</evidence>
<sequence length="167" mass="20091">MILTYRGADSMIRVAVIPLHPLEKMYGGFDWTETAMLALTGAVAVFSINKNLERYQRRRREQEEEEEQAKRDRELRKDQQVRRNRSESIGGRRARSETWNGGVDDEYLRAGHRSRDLSRFNEDRSRSGRRSRRGDRGDDDDYDNDEDAYDRRRHRRSYYNRERDTRQ</sequence>
<feature type="compositionally biased region" description="Basic and acidic residues" evidence="1">
    <location>
        <begin position="68"/>
        <end position="86"/>
    </location>
</feature>
<keyword evidence="2" id="KW-0472">Membrane</keyword>
<evidence type="ECO:0000256" key="2">
    <source>
        <dbReference type="SAM" id="Phobius"/>
    </source>
</evidence>